<keyword evidence="5" id="KW-1185">Reference proteome</keyword>
<dbReference type="RefSeq" id="WP_095523954.1">
    <property type="nucleotide sequence ID" value="NZ_MDUX01000013.1"/>
</dbReference>
<sequence>MIRQFLAAVLIILPFASSVPTYAQDASQPAQQGFRILHIMSFNSPYRWTDAQLDGFKAGLGSDVKVEYKIYQLDTKRKSSPTEMAQTAREGRELVERWHPDLVFTSDDDALEMVARHFYNTRIPFVFSGVNKTASAHGLDNVQNVTGVLEREHILETIRLLQALKPGVKRIQVISDNAAYWPQVIGRIRILFREHPDLELAGVAQPITFAEFQHIALENPNQADANLMLGNFNFKDEKGADVPYPVLQRWYVENARLPDVSFWEDRMYHGTLAGVVVSGHEQGLAAGKLARARQLGITPRSTVLLSATVVTNFEWAK</sequence>
<dbReference type="PANTHER" id="PTHR35271">
    <property type="entry name" value="ABC TRANSPORTER, SUBSTRATE-BINDING LIPOPROTEIN-RELATED"/>
    <property type="match status" value="1"/>
</dbReference>
<proteinExistence type="predicted"/>
<feature type="chain" id="PRO_5013148596" description="ABC transporter substrate-binding protein" evidence="1">
    <location>
        <begin position="24"/>
        <end position="317"/>
    </location>
</feature>
<name>A0A272EUZ9_9RHOO</name>
<protein>
    <recommendedName>
        <fullName evidence="6">ABC transporter substrate-binding protein</fullName>
    </recommendedName>
</protein>
<dbReference type="AlphaFoldDB" id="A0A272EUZ9"/>
<evidence type="ECO:0000313" key="5">
    <source>
        <dbReference type="Proteomes" id="UP000623509"/>
    </source>
</evidence>
<feature type="signal peptide" evidence="1">
    <location>
        <begin position="1"/>
        <end position="23"/>
    </location>
</feature>
<organism evidence="3 4">
    <name type="scientific">Candidatus Dactylopiibacterium carminicum</name>
    <dbReference type="NCBI Taxonomy" id="857335"/>
    <lineage>
        <taxon>Bacteria</taxon>
        <taxon>Pseudomonadati</taxon>
        <taxon>Pseudomonadota</taxon>
        <taxon>Betaproteobacteria</taxon>
        <taxon>Rhodocyclales</taxon>
        <taxon>Rhodocyclaceae</taxon>
        <taxon>Candidatus Dactylopiibacterium</taxon>
    </lineage>
</organism>
<dbReference type="EMBL" id="NMRN01000011">
    <property type="protein sequence ID" value="PAS93937.1"/>
    <property type="molecule type" value="Genomic_DNA"/>
</dbReference>
<dbReference type="PANTHER" id="PTHR35271:SF1">
    <property type="entry name" value="ABC TRANSPORTER, SUBSTRATE-BINDING LIPOPROTEIN"/>
    <property type="match status" value="1"/>
</dbReference>
<evidence type="ECO:0000313" key="4">
    <source>
        <dbReference type="Proteomes" id="UP000216107"/>
    </source>
</evidence>
<gene>
    <name evidence="2" type="ORF">BGI27_05745</name>
    <name evidence="3" type="ORF">CGU29_05750</name>
</gene>
<evidence type="ECO:0000256" key="1">
    <source>
        <dbReference type="SAM" id="SignalP"/>
    </source>
</evidence>
<dbReference type="InterPro" id="IPR007487">
    <property type="entry name" value="ABC_transpt-TYRBP-like"/>
</dbReference>
<reference evidence="2 5" key="1">
    <citation type="submission" date="2016-08" db="EMBL/GenBank/DDBJ databases">
        <title>Candidatus Dactylopiibacterium carminicum genome sequence.</title>
        <authorList>
            <person name="Ramirez-Puebla S.T."/>
            <person name="Ormeno-Orrillo E."/>
            <person name="Vera-Ponce De Leon A."/>
            <person name="Luis L."/>
            <person name="Sanchez-Flores A."/>
            <person name="Monica R."/>
            <person name="Martinez-Romero E."/>
        </authorList>
    </citation>
    <scope>NUCLEOTIDE SEQUENCE [LARGE SCALE GENOMIC DNA]</scope>
    <source>
        <strain evidence="2">END1</strain>
    </source>
</reference>
<keyword evidence="1" id="KW-0732">Signal</keyword>
<dbReference type="EMBL" id="MDUX01000013">
    <property type="protein sequence ID" value="KAF7599826.1"/>
    <property type="molecule type" value="Genomic_DNA"/>
</dbReference>
<dbReference type="Pfam" id="PF04392">
    <property type="entry name" value="ABC_sub_bind"/>
    <property type="match status" value="1"/>
</dbReference>
<comment type="caution">
    <text evidence="3">The sequence shown here is derived from an EMBL/GenBank/DDBJ whole genome shotgun (WGS) entry which is preliminary data.</text>
</comment>
<accession>A0A272EUZ9</accession>
<dbReference type="Proteomes" id="UP000216107">
    <property type="component" value="Unassembled WGS sequence"/>
</dbReference>
<evidence type="ECO:0000313" key="3">
    <source>
        <dbReference type="EMBL" id="PAS93937.1"/>
    </source>
</evidence>
<evidence type="ECO:0008006" key="6">
    <source>
        <dbReference type="Google" id="ProtNLM"/>
    </source>
</evidence>
<reference evidence="3 4" key="2">
    <citation type="submission" date="2017-07" db="EMBL/GenBank/DDBJ databases">
        <title>Candidatus Dactylopiibacterium carminicum, a nitrogen-fixing symbiont of the cochineal insect Dactylopius coccus and Dactylopius opuntiae (Hemiptera: Coccoidea: Dactylopiidae).</title>
        <authorList>
            <person name="Vera A."/>
        </authorList>
    </citation>
    <scope>NUCLEOTIDE SEQUENCE [LARGE SCALE GENOMIC DNA]</scope>
    <source>
        <strain evidence="3 4">NFDCM</strain>
    </source>
</reference>
<dbReference type="OrthoDB" id="1550623at2"/>
<evidence type="ECO:0000313" key="2">
    <source>
        <dbReference type="EMBL" id="KAF7599826.1"/>
    </source>
</evidence>
<dbReference type="Proteomes" id="UP000623509">
    <property type="component" value="Unassembled WGS sequence"/>
</dbReference>
<dbReference type="Gene3D" id="3.40.50.2300">
    <property type="match status" value="2"/>
</dbReference>